<accession>A0A5Y7ALZ9</accession>
<dbReference type="InterPro" id="IPR050708">
    <property type="entry name" value="T6SS_VgrG/RHS"/>
</dbReference>
<dbReference type="PANTHER" id="PTHR32305:SF15">
    <property type="entry name" value="PROTEIN RHSA-RELATED"/>
    <property type="match status" value="1"/>
</dbReference>
<evidence type="ECO:0000256" key="1">
    <source>
        <dbReference type="ARBA" id="ARBA00009455"/>
    </source>
</evidence>
<comment type="similarity">
    <text evidence="1">Belongs to the RHS family.</text>
</comment>
<feature type="non-terminal residue" evidence="3">
    <location>
        <position position="1"/>
    </location>
</feature>
<dbReference type="Gene3D" id="2.180.10.10">
    <property type="entry name" value="RHS repeat-associated core"/>
    <property type="match status" value="1"/>
</dbReference>
<dbReference type="InterPro" id="IPR001826">
    <property type="entry name" value="RHS"/>
</dbReference>
<dbReference type="Proteomes" id="UP000427205">
    <property type="component" value="Unassembled WGS sequence"/>
</dbReference>
<organism evidence="3 4">
    <name type="scientific">Salmonella enterica subsp. enterica serovar Infantis str. CFSAN000522</name>
    <dbReference type="NCBI Taxonomy" id="1299258"/>
    <lineage>
        <taxon>Bacteria</taxon>
        <taxon>Pseudomonadati</taxon>
        <taxon>Pseudomonadota</taxon>
        <taxon>Gammaproteobacteria</taxon>
        <taxon>Enterobacterales</taxon>
        <taxon>Enterobacteriaceae</taxon>
        <taxon>Salmonella</taxon>
    </lineage>
</organism>
<evidence type="ECO:0000259" key="2">
    <source>
        <dbReference type="Pfam" id="PF03527"/>
    </source>
</evidence>
<dbReference type="InterPro" id="IPR022385">
    <property type="entry name" value="Rhs_assc_core"/>
</dbReference>
<dbReference type="Pfam" id="PF03527">
    <property type="entry name" value="RHS"/>
    <property type="match status" value="1"/>
</dbReference>
<dbReference type="PRINTS" id="PR00394">
    <property type="entry name" value="RHSPROTEIN"/>
</dbReference>
<protein>
    <submittedName>
        <fullName evidence="3">RHS repeat protein</fullName>
    </submittedName>
</protein>
<feature type="domain" description="RHS protein conserved region" evidence="2">
    <location>
        <begin position="239"/>
        <end position="273"/>
    </location>
</feature>
<sequence length="548" mass="60678">NRLPDPEFYPDTGATVWADNRITEDMQYLYRYDKYGRLTEKTDRIPEGVVIRMNDERTHRYEYDNQHRLVHYVRTQHNTVLAEGRYIYDPLGRRVGKRVWKRELVHWSDTRMELSRRPYVTWYGWEGDRLTTIQTGQGRVQTVYAPGSFTPLVRIETDAAEQAKAQHRSLAEKLSQEGSEDGQAVQLPAALTAMLDRLEGELRRNAVSEESRAWLAGCGLTPEQMAGQLEPEYTPQRKIHLYHCDQRGLPLALITPDNTVAWRGEYDEWGNLSGEENPADLEQVIRLPGQQYDEESGLYYNRHRYYNPGQGRYITQDPIGLKGGWNFYKYPLNPVNSTDPLGLDSFCVNDLTGSIGGTNWGASAESLMTNLPPEDVPAALHDHATGAGGWNPGAEYVKLWSVDTPVAAGTAITGPALSILKYGKNALTLGEVAMGSATSCAVVATNDYMNNNKAPNKNELVSCSLTGAFGAGKGFIDKTLMKMGFSFLSQGGNIQNAAKSAASTGLEEIIGGAAGKLPYIPKGPFGDYVTDLFSGNAVDAMKNKGDKK</sequence>
<evidence type="ECO:0000313" key="3">
    <source>
        <dbReference type="EMBL" id="ECK9504178.1"/>
    </source>
</evidence>
<proteinExistence type="inferred from homology"/>
<dbReference type="PANTHER" id="PTHR32305">
    <property type="match status" value="1"/>
</dbReference>
<name>A0A5Y7ALZ9_SALIN</name>
<evidence type="ECO:0000313" key="4">
    <source>
        <dbReference type="Proteomes" id="UP000427205"/>
    </source>
</evidence>
<reference evidence="3 4" key="1">
    <citation type="submission" date="2019-05" db="EMBL/GenBank/DDBJ databases">
        <authorList>
            <consortium name="GenomeTrakr network: Whole genome sequencing for foodborne pathogen traceback"/>
        </authorList>
    </citation>
    <scope>NUCLEOTIDE SEQUENCE [LARGE SCALE GENOMIC DNA]</scope>
    <source>
        <strain evidence="3 4">CFSAN000522</strain>
    </source>
</reference>
<dbReference type="EMBL" id="AAJEDC010000033">
    <property type="protein sequence ID" value="ECK9504178.1"/>
    <property type="molecule type" value="Genomic_DNA"/>
</dbReference>
<comment type="caution">
    <text evidence="3">The sequence shown here is derived from an EMBL/GenBank/DDBJ whole genome shotgun (WGS) entry which is preliminary data.</text>
</comment>
<dbReference type="NCBIfam" id="TIGR03696">
    <property type="entry name" value="Rhs_assc_core"/>
    <property type="match status" value="1"/>
</dbReference>
<gene>
    <name evidence="3" type="ORF">CFSAN000522_23415</name>
</gene>
<dbReference type="AlphaFoldDB" id="A0A5Y7ALZ9"/>